<reference evidence="3 4" key="1">
    <citation type="submission" date="2024-02" db="EMBL/GenBank/DDBJ databases">
        <title>De novo assembly and annotation of 12 fungi associated with fruit tree decline syndrome in Ontario, Canada.</title>
        <authorList>
            <person name="Sulman M."/>
            <person name="Ellouze W."/>
            <person name="Ilyukhin E."/>
        </authorList>
    </citation>
    <scope>NUCLEOTIDE SEQUENCE [LARGE SCALE GENOMIC DNA]</scope>
    <source>
        <strain evidence="3 4">M169</strain>
    </source>
</reference>
<evidence type="ECO:0000313" key="4">
    <source>
        <dbReference type="Proteomes" id="UP001430848"/>
    </source>
</evidence>
<protein>
    <recommendedName>
        <fullName evidence="5">Beta-glucosidase</fullName>
    </recommendedName>
</protein>
<dbReference type="InterPro" id="IPR017853">
    <property type="entry name" value="GH"/>
</dbReference>
<dbReference type="SUPFAM" id="SSF51445">
    <property type="entry name" value="(Trans)glycosidases"/>
    <property type="match status" value="1"/>
</dbReference>
<evidence type="ECO:0000313" key="3">
    <source>
        <dbReference type="EMBL" id="KAK7706804.1"/>
    </source>
</evidence>
<comment type="similarity">
    <text evidence="1">Belongs to the glycosyl hydrolase 1 family.</text>
</comment>
<keyword evidence="4" id="KW-1185">Reference proteome</keyword>
<dbReference type="PANTHER" id="PTHR10353">
    <property type="entry name" value="GLYCOSYL HYDROLASE"/>
    <property type="match status" value="1"/>
</dbReference>
<comment type="caution">
    <text evidence="3">The sequence shown here is derived from an EMBL/GenBank/DDBJ whole genome shotgun (WGS) entry which is preliminary data.</text>
</comment>
<evidence type="ECO:0008006" key="5">
    <source>
        <dbReference type="Google" id="ProtNLM"/>
    </source>
</evidence>
<feature type="compositionally biased region" description="Low complexity" evidence="2">
    <location>
        <begin position="1"/>
        <end position="17"/>
    </location>
</feature>
<feature type="region of interest" description="Disordered" evidence="2">
    <location>
        <begin position="1"/>
        <end position="42"/>
    </location>
</feature>
<name>A0ABR1NM69_DIAER</name>
<dbReference type="Pfam" id="PF00232">
    <property type="entry name" value="Glyco_hydro_1"/>
    <property type="match status" value="1"/>
</dbReference>
<dbReference type="PANTHER" id="PTHR10353:SF53">
    <property type="entry name" value="BETA-1,4-GLUCOSIDASE (EUROFUNG)"/>
    <property type="match status" value="1"/>
</dbReference>
<dbReference type="Gene3D" id="3.20.20.80">
    <property type="entry name" value="Glycosidases"/>
    <property type="match status" value="1"/>
</dbReference>
<sequence>MAPPFTTTASPTPVPSSELVKPPPLPFLQDAEKHGDPDLAQFPPEFMHGFAGEALQVEGAVKNEGRGPSLTEYSLKSRYGSVDGGGPPDLANLNYYLYKQDIARLAAAGVQSYSFSISWSRILPFGVAGSPINQEGLDHYDDLINTVLEYGMNPVATLHHFDAPLYFNSNSSWQGWDHPEFVDSFVNYAKIALTHYGDRVGTWFTFNEPTTDGDLARNWLSSYNIIMAHAKVVHWYREDLKGTGKWSMKFHLSTGFALPLDPSSASDVEAANRRNQFHVGYMANPLFLGSPVPADMVDTIGSGVVQWTPEDLDYVNGTCDFFAFDIYTVTYHTPSDGGIDACAKDKKHPDWPYCTQALNSRAGWDGSFHGNDKMAIPYEDVRTVLGYFHTTYPSPEGIVISEVGLPTYKATQMTVPQLRSDIAQSELYVSLLREVLRSINEDGVTVKGVFGWSFVDNWEWGSYDPHYGVQGFNTTTYERYYKRGLFDFVDFIASHGGK</sequence>
<dbReference type="Proteomes" id="UP001430848">
    <property type="component" value="Unassembled WGS sequence"/>
</dbReference>
<organism evidence="3 4">
    <name type="scientific">Diaporthe eres</name>
    <name type="common">Phomopsis oblonga</name>
    <dbReference type="NCBI Taxonomy" id="83184"/>
    <lineage>
        <taxon>Eukaryota</taxon>
        <taxon>Fungi</taxon>
        <taxon>Dikarya</taxon>
        <taxon>Ascomycota</taxon>
        <taxon>Pezizomycotina</taxon>
        <taxon>Sordariomycetes</taxon>
        <taxon>Sordariomycetidae</taxon>
        <taxon>Diaporthales</taxon>
        <taxon>Diaporthaceae</taxon>
        <taxon>Diaporthe</taxon>
        <taxon>Diaporthe eres species complex</taxon>
    </lineage>
</organism>
<gene>
    <name evidence="3" type="ORF">SLS63_013910</name>
</gene>
<evidence type="ECO:0000256" key="1">
    <source>
        <dbReference type="RuleBase" id="RU003690"/>
    </source>
</evidence>
<dbReference type="InterPro" id="IPR001360">
    <property type="entry name" value="Glyco_hydro_1"/>
</dbReference>
<evidence type="ECO:0000256" key="2">
    <source>
        <dbReference type="SAM" id="MobiDB-lite"/>
    </source>
</evidence>
<accession>A0ABR1NM69</accession>
<dbReference type="EMBL" id="JAKNSF020000213">
    <property type="protein sequence ID" value="KAK7706804.1"/>
    <property type="molecule type" value="Genomic_DNA"/>
</dbReference>
<proteinExistence type="inferred from homology"/>